<comment type="caution">
    <text evidence="1">The sequence shown here is derived from an EMBL/GenBank/DDBJ whole genome shotgun (WGS) entry which is preliminary data.</text>
</comment>
<sequence>MPFTEVSLPSSPPAMVTTPVVKIAVSPSILTLRFPLKPLPIPSGAGVFRRPSPLRLRRIRSTAVAAWLQDSGATVAVLAGAYSLVLSFDFLTKRNLIEQNLSRKLVHVLSGVLFMSSWPIFSSTTGARYFAAIVPLINCLRLVAYGLGLFTNEGLIKSVTREGKREELLRGPLCYVLVLLVCTLFFWRQSPIGIVSLAMMSGGDGFADIVGRRFGTLKLPYNKRKSWIGSISMFTFGFLFSIGMLYYFSIFGYIHLEWMPVIEKVAIISFVATMVESLPIDEVVDDNISVPLSSMLTAFLVFGH</sequence>
<organism evidence="1 2">
    <name type="scientific">Dioscorea alata</name>
    <name type="common">Purple yam</name>
    <dbReference type="NCBI Taxonomy" id="55571"/>
    <lineage>
        <taxon>Eukaryota</taxon>
        <taxon>Viridiplantae</taxon>
        <taxon>Streptophyta</taxon>
        <taxon>Embryophyta</taxon>
        <taxon>Tracheophyta</taxon>
        <taxon>Spermatophyta</taxon>
        <taxon>Magnoliopsida</taxon>
        <taxon>Liliopsida</taxon>
        <taxon>Dioscoreales</taxon>
        <taxon>Dioscoreaceae</taxon>
        <taxon>Dioscorea</taxon>
    </lineage>
</organism>
<dbReference type="Proteomes" id="UP000827976">
    <property type="component" value="Chromosome 9"/>
</dbReference>
<protein>
    <submittedName>
        <fullName evidence="1">Phytol kinase protein</fullName>
        <ecNumber evidence="1">2.7.1.182</ecNumber>
    </submittedName>
</protein>
<dbReference type="EC" id="2.7.1.182" evidence="1"/>
<gene>
    <name evidence="1" type="ORF">IHE45_09G021800</name>
</gene>
<proteinExistence type="predicted"/>
<evidence type="ECO:0000313" key="2">
    <source>
        <dbReference type="Proteomes" id="UP000827976"/>
    </source>
</evidence>
<keyword evidence="2" id="KW-1185">Reference proteome</keyword>
<keyword evidence="1" id="KW-0418">Kinase</keyword>
<name>A0ACB7VDN2_DIOAL</name>
<evidence type="ECO:0000313" key="1">
    <source>
        <dbReference type="EMBL" id="KAH7671949.1"/>
    </source>
</evidence>
<accession>A0ACB7VDN2</accession>
<reference evidence="2" key="1">
    <citation type="journal article" date="2022" name="Nat. Commun.">
        <title>Chromosome evolution and the genetic basis of agronomically important traits in greater yam.</title>
        <authorList>
            <person name="Bredeson J.V."/>
            <person name="Lyons J.B."/>
            <person name="Oniyinde I.O."/>
            <person name="Okereke N.R."/>
            <person name="Kolade O."/>
            <person name="Nnabue I."/>
            <person name="Nwadili C.O."/>
            <person name="Hribova E."/>
            <person name="Parker M."/>
            <person name="Nwogha J."/>
            <person name="Shu S."/>
            <person name="Carlson J."/>
            <person name="Kariba R."/>
            <person name="Muthemba S."/>
            <person name="Knop K."/>
            <person name="Barton G.J."/>
            <person name="Sherwood A.V."/>
            <person name="Lopez-Montes A."/>
            <person name="Asiedu R."/>
            <person name="Jamnadass R."/>
            <person name="Muchugi A."/>
            <person name="Goodstein D."/>
            <person name="Egesi C.N."/>
            <person name="Featherston J."/>
            <person name="Asfaw A."/>
            <person name="Simpson G.G."/>
            <person name="Dolezel J."/>
            <person name="Hendre P.S."/>
            <person name="Van Deynze A."/>
            <person name="Kumar P.L."/>
            <person name="Obidiegwu J.E."/>
            <person name="Bhattacharjee R."/>
            <person name="Rokhsar D.S."/>
        </authorList>
    </citation>
    <scope>NUCLEOTIDE SEQUENCE [LARGE SCALE GENOMIC DNA]</scope>
    <source>
        <strain evidence="2">cv. TDa95/00328</strain>
    </source>
</reference>
<dbReference type="EMBL" id="CM037019">
    <property type="protein sequence ID" value="KAH7671949.1"/>
    <property type="molecule type" value="Genomic_DNA"/>
</dbReference>
<keyword evidence="1" id="KW-0808">Transferase</keyword>